<feature type="domain" description="PKD" evidence="1">
    <location>
        <begin position="106"/>
        <end position="186"/>
    </location>
</feature>
<protein>
    <recommendedName>
        <fullName evidence="1">PKD domain-containing protein</fullName>
    </recommendedName>
</protein>
<gene>
    <name evidence="2" type="ORF">HWN40_02655</name>
</gene>
<dbReference type="InterPro" id="IPR013783">
    <property type="entry name" value="Ig-like_fold"/>
</dbReference>
<dbReference type="Gene3D" id="2.60.40.10">
    <property type="entry name" value="Immunoglobulins"/>
    <property type="match status" value="1"/>
</dbReference>
<dbReference type="AlphaFoldDB" id="A0A7D5EFJ1"/>
<keyword evidence="3" id="KW-1185">Reference proteome</keyword>
<reference evidence="2 3" key="1">
    <citation type="submission" date="2020-06" db="EMBL/GenBank/DDBJ databases">
        <title>Methanolobus halotolerans sp. nov., isolated from a saline lake Tus in Siberia.</title>
        <authorList>
            <person name="Shen Y."/>
            <person name="Chen S.-C."/>
            <person name="Lai M.-C."/>
            <person name="Huang H.-H."/>
            <person name="Chiu H.-H."/>
            <person name="Tang S.-L."/>
            <person name="Rogozin D.Y."/>
            <person name="Degermendzhy A.G."/>
        </authorList>
    </citation>
    <scope>NUCLEOTIDE SEQUENCE [LARGE SCALE GENOMIC DNA]</scope>
    <source>
        <strain evidence="2 3">DSM 21339</strain>
    </source>
</reference>
<proteinExistence type="predicted"/>
<dbReference type="Pfam" id="PF18911">
    <property type="entry name" value="PKD_4"/>
    <property type="match status" value="1"/>
</dbReference>
<evidence type="ECO:0000313" key="3">
    <source>
        <dbReference type="Proteomes" id="UP000509594"/>
    </source>
</evidence>
<dbReference type="KEGG" id="mzi:HWN40_02655"/>
<dbReference type="SUPFAM" id="SSF49299">
    <property type="entry name" value="PKD domain"/>
    <property type="match status" value="1"/>
</dbReference>
<dbReference type="Proteomes" id="UP000509594">
    <property type="component" value="Chromosome"/>
</dbReference>
<name>A0A7D5EFJ1_9EURY</name>
<sequence>MLSIFNPVFIASAAASEPVILDNSTGDSWILHTWESDSGDIADSYNISHDGSWINDSISEFNDTGLLAHEWSNITVYAYNATTSTLSSGVADNVQLPNNPIYITDVDTPVTIKEGETVTVDINSTDSDGDSGTFTCNRTDLFDDFNPTSGEGSWTSNYTANGTYYVEFSVSDGYGSSDSEVMEITVTNVNVPPEFEEIDNQTVKVDENL</sequence>
<dbReference type="OrthoDB" id="137612at2157"/>
<dbReference type="InterPro" id="IPR000601">
    <property type="entry name" value="PKD_dom"/>
</dbReference>
<dbReference type="EMBL" id="CP058215">
    <property type="protein sequence ID" value="QLC49240.1"/>
    <property type="molecule type" value="Genomic_DNA"/>
</dbReference>
<organism evidence="2 3">
    <name type="scientific">Methanolobus zinderi</name>
    <dbReference type="NCBI Taxonomy" id="536044"/>
    <lineage>
        <taxon>Archaea</taxon>
        <taxon>Methanobacteriati</taxon>
        <taxon>Methanobacteriota</taxon>
        <taxon>Stenosarchaea group</taxon>
        <taxon>Methanomicrobia</taxon>
        <taxon>Methanosarcinales</taxon>
        <taxon>Methanosarcinaceae</taxon>
        <taxon>Methanolobus</taxon>
    </lineage>
</organism>
<dbReference type="RefSeq" id="WP_176964303.1">
    <property type="nucleotide sequence ID" value="NZ_CP058215.1"/>
</dbReference>
<dbReference type="GeneID" id="55820540"/>
<dbReference type="InterPro" id="IPR035986">
    <property type="entry name" value="PKD_dom_sf"/>
</dbReference>
<accession>A0A7D5EFJ1</accession>
<evidence type="ECO:0000259" key="1">
    <source>
        <dbReference type="Pfam" id="PF18911"/>
    </source>
</evidence>
<evidence type="ECO:0000313" key="2">
    <source>
        <dbReference type="EMBL" id="QLC49240.1"/>
    </source>
</evidence>